<reference evidence="1" key="1">
    <citation type="submission" date="2023-06" db="EMBL/GenBank/DDBJ databases">
        <authorList>
            <person name="Kurt Z."/>
        </authorList>
    </citation>
    <scope>NUCLEOTIDE SEQUENCE</scope>
</reference>
<dbReference type="EMBL" id="CATOUU010000849">
    <property type="protein sequence ID" value="CAI9954586.1"/>
    <property type="molecule type" value="Genomic_DNA"/>
</dbReference>
<gene>
    <name evidence="2" type="ORF">HINF_LOCUS29337</name>
    <name evidence="1" type="ORF">HINF_LOCUS42231</name>
</gene>
<accession>A0AA86Q961</accession>
<dbReference type="AlphaFoldDB" id="A0AA86Q961"/>
<name>A0AA86Q961_9EUKA</name>
<evidence type="ECO:0000313" key="3">
    <source>
        <dbReference type="Proteomes" id="UP001642409"/>
    </source>
</evidence>
<comment type="caution">
    <text evidence="1">The sequence shown here is derived from an EMBL/GenBank/DDBJ whole genome shotgun (WGS) entry which is preliminary data.</text>
</comment>
<keyword evidence="3" id="KW-1185">Reference proteome</keyword>
<dbReference type="EMBL" id="CAXDID020000094">
    <property type="protein sequence ID" value="CAL6023856.1"/>
    <property type="molecule type" value="Genomic_DNA"/>
</dbReference>
<evidence type="ECO:0000313" key="1">
    <source>
        <dbReference type="EMBL" id="CAI9954586.1"/>
    </source>
</evidence>
<sequence length="103" mass="12153">MSYIYQQIKLALQINSIFNSKIRIIALLHQQVMIFVFRRKIHTQQLMNTQLTQQGRRRNQMYKRRFRKGKTEIEEAQEIKAETKAGYTCAAVDTISGISPTQY</sequence>
<dbReference type="Proteomes" id="UP001642409">
    <property type="component" value="Unassembled WGS sequence"/>
</dbReference>
<evidence type="ECO:0000313" key="2">
    <source>
        <dbReference type="EMBL" id="CAL6023856.1"/>
    </source>
</evidence>
<reference evidence="2 3" key="2">
    <citation type="submission" date="2024-07" db="EMBL/GenBank/DDBJ databases">
        <authorList>
            <person name="Akdeniz Z."/>
        </authorList>
    </citation>
    <scope>NUCLEOTIDE SEQUENCE [LARGE SCALE GENOMIC DNA]</scope>
</reference>
<proteinExistence type="predicted"/>
<organism evidence="1">
    <name type="scientific">Hexamita inflata</name>
    <dbReference type="NCBI Taxonomy" id="28002"/>
    <lineage>
        <taxon>Eukaryota</taxon>
        <taxon>Metamonada</taxon>
        <taxon>Diplomonadida</taxon>
        <taxon>Hexamitidae</taxon>
        <taxon>Hexamitinae</taxon>
        <taxon>Hexamita</taxon>
    </lineage>
</organism>
<protein>
    <submittedName>
        <fullName evidence="2">Hypothetical_protein</fullName>
    </submittedName>
</protein>